<dbReference type="InterPro" id="IPR021457">
    <property type="entry name" value="DUF3108"/>
</dbReference>
<evidence type="ECO:0000313" key="2">
    <source>
        <dbReference type="Proteomes" id="UP000294616"/>
    </source>
</evidence>
<name>A0A4R1LV53_9SPHI</name>
<dbReference type="EMBL" id="SMGO01000002">
    <property type="protein sequence ID" value="TCK83266.1"/>
    <property type="molecule type" value="Genomic_DNA"/>
</dbReference>
<evidence type="ECO:0000313" key="1">
    <source>
        <dbReference type="EMBL" id="TCK83266.1"/>
    </source>
</evidence>
<comment type="caution">
    <text evidence="1">The sequence shown here is derived from an EMBL/GenBank/DDBJ whole genome shotgun (WGS) entry which is preliminary data.</text>
</comment>
<accession>A0A4R1LV53</accession>
<keyword evidence="2" id="KW-1185">Reference proteome</keyword>
<sequence>MGIFFATSLNMKKNLLFIFALFISFGAFAQDLPYLKESVFKPGEVLKYKLKYGFISAAEGTLKVEASDLKFDQQPTIHLSAQGKTSSAFSIFYNVVNQYDSYIDQKTFLPYFYTENIKEGKYRRNDKVRFDQNKNTVTGNKGTFKGANQTFDLLSAYYFARNLDLSKMSVGQSFKLTYFLNDEVATLGITYLGKERIKTSIGTFNCLKFSPEIKPGRIFRKDSKLYLWVTDDGNRIPVKAEVEILIGSVTLELVDVSGLKYPLNKN</sequence>
<dbReference type="Pfam" id="PF11306">
    <property type="entry name" value="DUF3108"/>
    <property type="match status" value="1"/>
</dbReference>
<organism evidence="1 2">
    <name type="scientific">Albibacterium bauzanense</name>
    <dbReference type="NCBI Taxonomy" id="653929"/>
    <lineage>
        <taxon>Bacteria</taxon>
        <taxon>Pseudomonadati</taxon>
        <taxon>Bacteroidota</taxon>
        <taxon>Sphingobacteriia</taxon>
        <taxon>Sphingobacteriales</taxon>
        <taxon>Sphingobacteriaceae</taxon>
        <taxon>Albibacterium</taxon>
    </lineage>
</organism>
<protein>
    <submittedName>
        <fullName evidence="1">Uncharacterized protein DUF3108</fullName>
    </submittedName>
</protein>
<reference evidence="1 2" key="1">
    <citation type="submission" date="2019-03" db="EMBL/GenBank/DDBJ databases">
        <title>Genomic Encyclopedia of Archaeal and Bacterial Type Strains, Phase II (KMG-II): from individual species to whole genera.</title>
        <authorList>
            <person name="Goeker M."/>
        </authorList>
    </citation>
    <scope>NUCLEOTIDE SEQUENCE [LARGE SCALE GENOMIC DNA]</scope>
    <source>
        <strain evidence="1 2">DSM 22554</strain>
    </source>
</reference>
<dbReference type="AlphaFoldDB" id="A0A4R1LV53"/>
<gene>
    <name evidence="1" type="ORF">C8N28_1856</name>
</gene>
<proteinExistence type="predicted"/>
<dbReference type="Proteomes" id="UP000294616">
    <property type="component" value="Unassembled WGS sequence"/>
</dbReference>